<organism evidence="1 2">
    <name type="scientific">Tritrichomonas musculus</name>
    <dbReference type="NCBI Taxonomy" id="1915356"/>
    <lineage>
        <taxon>Eukaryota</taxon>
        <taxon>Metamonada</taxon>
        <taxon>Parabasalia</taxon>
        <taxon>Tritrichomonadida</taxon>
        <taxon>Tritrichomonadidae</taxon>
        <taxon>Tritrichomonas</taxon>
    </lineage>
</organism>
<gene>
    <name evidence="1" type="ORF">M9Y10_006716</name>
</gene>
<evidence type="ECO:0000313" key="1">
    <source>
        <dbReference type="EMBL" id="KAK8876502.1"/>
    </source>
</evidence>
<comment type="caution">
    <text evidence="1">The sequence shown here is derived from an EMBL/GenBank/DDBJ whole genome shotgun (WGS) entry which is preliminary data.</text>
</comment>
<keyword evidence="2" id="KW-1185">Reference proteome</keyword>
<dbReference type="Proteomes" id="UP001470230">
    <property type="component" value="Unassembled WGS sequence"/>
</dbReference>
<protein>
    <submittedName>
        <fullName evidence="1">Uncharacterized protein</fullName>
    </submittedName>
</protein>
<reference evidence="1 2" key="1">
    <citation type="submission" date="2024-04" db="EMBL/GenBank/DDBJ databases">
        <title>Tritrichomonas musculus Genome.</title>
        <authorList>
            <person name="Alves-Ferreira E."/>
            <person name="Grigg M."/>
            <person name="Lorenzi H."/>
            <person name="Galac M."/>
        </authorList>
    </citation>
    <scope>NUCLEOTIDE SEQUENCE [LARGE SCALE GENOMIC DNA]</scope>
    <source>
        <strain evidence="1 2">EAF2021</strain>
    </source>
</reference>
<proteinExistence type="predicted"/>
<sequence>MNIQARSFHIDISPENTKNVIYKGKSIPIDYDLFKRNSFYFRKKDKNYYNKYQIQLLEEEKDSIEFPISSIQEFVRCCQNQEIEINSSNIFYLNYLAKKYEVQKLENATMEIISSNKNELALESLLFILNISNKKESAFVDTINEEKLISTNFEQYMKDERILEVPIPILYRIVRNYYSDKTKIDKNNSNNDKNNANDDKNNSNDDFVDFLFKIFDKNGTKASLFLEFFDISKNRMKDLVKLHDSYSIDPKFFNESLFDTTIELIKEMVNLKKEFTNELSEMKKFFEYQKTHLSNVKTEIEQMTTNKIQSLLNEVREMKFCVDQSNKKSLPLNIDFTLPYDAYICVEMEAQGSGNCYLYVNDVVVLRQGAQSGILCKSPISIICKKGDKIKLSKSGSYAYFHDPCYFGLK</sequence>
<accession>A0ABR2JGR4</accession>
<evidence type="ECO:0000313" key="2">
    <source>
        <dbReference type="Proteomes" id="UP001470230"/>
    </source>
</evidence>
<name>A0ABR2JGR4_9EUKA</name>
<dbReference type="EMBL" id="JAPFFF010000012">
    <property type="protein sequence ID" value="KAK8876502.1"/>
    <property type="molecule type" value="Genomic_DNA"/>
</dbReference>